<keyword evidence="4" id="KW-0456">Lyase</keyword>
<dbReference type="PANTHER" id="PTHR33337">
    <property type="entry name" value="GFA DOMAIN-CONTAINING PROTEIN"/>
    <property type="match status" value="1"/>
</dbReference>
<gene>
    <name evidence="6" type="ORF">Aud_010684</name>
</gene>
<evidence type="ECO:0000256" key="3">
    <source>
        <dbReference type="ARBA" id="ARBA00022833"/>
    </source>
</evidence>
<name>A0A8E0R304_9EURO</name>
<dbReference type="Proteomes" id="UP000036893">
    <property type="component" value="Unassembled WGS sequence"/>
</dbReference>
<dbReference type="EMBL" id="BBXM02000009">
    <property type="protein sequence ID" value="GIC94189.1"/>
    <property type="molecule type" value="Genomic_DNA"/>
</dbReference>
<dbReference type="InterPro" id="IPR011057">
    <property type="entry name" value="Mss4-like_sf"/>
</dbReference>
<evidence type="ECO:0000256" key="1">
    <source>
        <dbReference type="ARBA" id="ARBA00005495"/>
    </source>
</evidence>
<evidence type="ECO:0000256" key="4">
    <source>
        <dbReference type="ARBA" id="ARBA00023239"/>
    </source>
</evidence>
<comment type="similarity">
    <text evidence="1">Belongs to the Gfa family.</text>
</comment>
<dbReference type="AlphaFoldDB" id="A0A8E0R304"/>
<dbReference type="GO" id="GO:0016846">
    <property type="term" value="F:carbon-sulfur lyase activity"/>
    <property type="evidence" value="ECO:0007669"/>
    <property type="project" value="InterPro"/>
</dbReference>
<dbReference type="SUPFAM" id="SSF51316">
    <property type="entry name" value="Mss4-like"/>
    <property type="match status" value="1"/>
</dbReference>
<dbReference type="Pfam" id="PF04828">
    <property type="entry name" value="GFA"/>
    <property type="match status" value="1"/>
</dbReference>
<dbReference type="InterPro" id="IPR006913">
    <property type="entry name" value="CENP-V/GFA"/>
</dbReference>
<dbReference type="RefSeq" id="XP_043151455.1">
    <property type="nucleotide sequence ID" value="XM_043295520.1"/>
</dbReference>
<evidence type="ECO:0000313" key="6">
    <source>
        <dbReference type="EMBL" id="GIC94189.1"/>
    </source>
</evidence>
<dbReference type="Gene3D" id="3.90.1590.10">
    <property type="entry name" value="glutathione-dependent formaldehyde- activating enzyme (gfa)"/>
    <property type="match status" value="1"/>
</dbReference>
<sequence>MATPTPTTTTGGCFCGKVRIEYSGQPMTVGLCHCSDCRKITGSLYSYNFVVKRADLKITGSPKELAKIADSGTHIKNYFCADCGTPLYGLRMNSDGVPSETTVLRAGIFDDIGVLNQRRPEAEIFTSGRVSWMSPIEGTGQFDGMVPLP</sequence>
<dbReference type="GO" id="GO:0046872">
    <property type="term" value="F:metal ion binding"/>
    <property type="evidence" value="ECO:0007669"/>
    <property type="project" value="UniProtKB-KW"/>
</dbReference>
<keyword evidence="3" id="KW-0862">Zinc</keyword>
<protein>
    <recommendedName>
        <fullName evidence="5">CENP-V/GFA domain-containing protein</fullName>
    </recommendedName>
</protein>
<dbReference type="PROSITE" id="PS51891">
    <property type="entry name" value="CENP_V_GFA"/>
    <property type="match status" value="1"/>
</dbReference>
<reference evidence="6" key="2">
    <citation type="submission" date="2021-01" db="EMBL/GenBank/DDBJ databases">
        <title>Pan-genome distribution and transcriptional activeness of fungal secondary metabolism genes in Aspergillus section Fumigati.</title>
        <authorList>
            <person name="Takahashi H."/>
            <person name="Umemura M."/>
            <person name="Ninomiya A."/>
            <person name="Kusuya Y."/>
            <person name="Urayama S."/>
            <person name="Shimizu M."/>
            <person name="Watanabe A."/>
            <person name="Kamei K."/>
            <person name="Yaguchi T."/>
            <person name="Hagiwara D."/>
        </authorList>
    </citation>
    <scope>NUCLEOTIDE SEQUENCE</scope>
    <source>
        <strain evidence="6">IFM 46973</strain>
    </source>
</reference>
<accession>A0A8E0R304</accession>
<dbReference type="GeneID" id="66998161"/>
<feature type="domain" description="CENP-V/GFA" evidence="5">
    <location>
        <begin position="9"/>
        <end position="126"/>
    </location>
</feature>
<keyword evidence="2" id="KW-0479">Metal-binding</keyword>
<evidence type="ECO:0000313" key="7">
    <source>
        <dbReference type="Proteomes" id="UP000036893"/>
    </source>
</evidence>
<dbReference type="PANTHER" id="PTHR33337:SF30">
    <property type="entry name" value="DUF636 DOMAIN PROTEIN (AFU_ORTHOLOGUE AFUA_1G03180)"/>
    <property type="match status" value="1"/>
</dbReference>
<evidence type="ECO:0000259" key="5">
    <source>
        <dbReference type="PROSITE" id="PS51891"/>
    </source>
</evidence>
<proteinExistence type="inferred from homology"/>
<organism evidence="6 7">
    <name type="scientific">Aspergillus udagawae</name>
    <dbReference type="NCBI Taxonomy" id="91492"/>
    <lineage>
        <taxon>Eukaryota</taxon>
        <taxon>Fungi</taxon>
        <taxon>Dikarya</taxon>
        <taxon>Ascomycota</taxon>
        <taxon>Pezizomycotina</taxon>
        <taxon>Eurotiomycetes</taxon>
        <taxon>Eurotiomycetidae</taxon>
        <taxon>Eurotiales</taxon>
        <taxon>Aspergillaceae</taxon>
        <taxon>Aspergillus</taxon>
        <taxon>Aspergillus subgen. Fumigati</taxon>
    </lineage>
</organism>
<reference evidence="6" key="1">
    <citation type="journal article" date="2015" name="Genome Announc.">
        <title>Draft Genome Sequence of the Pathogenic Filamentous Fungus Aspergillus udagawae Strain IFM 46973T.</title>
        <authorList>
            <person name="Kusuya Y."/>
            <person name="Takahashi-Nakaguchi A."/>
            <person name="Takahashi H."/>
            <person name="Yaguchi T."/>
        </authorList>
    </citation>
    <scope>NUCLEOTIDE SEQUENCE</scope>
    <source>
        <strain evidence="6">IFM 46973</strain>
    </source>
</reference>
<evidence type="ECO:0000256" key="2">
    <source>
        <dbReference type="ARBA" id="ARBA00022723"/>
    </source>
</evidence>
<comment type="caution">
    <text evidence="6">The sequence shown here is derived from an EMBL/GenBank/DDBJ whole genome shotgun (WGS) entry which is preliminary data.</text>
</comment>